<dbReference type="InterPro" id="IPR002937">
    <property type="entry name" value="Amino_oxidase"/>
</dbReference>
<dbReference type="InterPro" id="IPR050281">
    <property type="entry name" value="Flavin_monoamine_oxidase"/>
</dbReference>
<dbReference type="OrthoDB" id="406280at2759"/>
<dbReference type="Proteomes" id="UP000041254">
    <property type="component" value="Unassembled WGS sequence"/>
</dbReference>
<evidence type="ECO:0000313" key="3">
    <source>
        <dbReference type="Proteomes" id="UP000041254"/>
    </source>
</evidence>
<organism evidence="2 3">
    <name type="scientific">Vitrella brassicaformis (strain CCMP3155)</name>
    <dbReference type="NCBI Taxonomy" id="1169540"/>
    <lineage>
        <taxon>Eukaryota</taxon>
        <taxon>Sar</taxon>
        <taxon>Alveolata</taxon>
        <taxon>Colpodellida</taxon>
        <taxon>Vitrellaceae</taxon>
        <taxon>Vitrella</taxon>
    </lineage>
</organism>
<dbReference type="OMA" id="CITGCHS"/>
<dbReference type="GO" id="GO:0016491">
    <property type="term" value="F:oxidoreductase activity"/>
    <property type="evidence" value="ECO:0007669"/>
    <property type="project" value="InterPro"/>
</dbReference>
<protein>
    <recommendedName>
        <fullName evidence="1">Amine oxidase domain-containing protein</fullName>
    </recommendedName>
</protein>
<reference evidence="2 3" key="1">
    <citation type="submission" date="2014-11" db="EMBL/GenBank/DDBJ databases">
        <authorList>
            <person name="Zhu J."/>
            <person name="Qi W."/>
            <person name="Song R."/>
        </authorList>
    </citation>
    <scope>NUCLEOTIDE SEQUENCE [LARGE SCALE GENOMIC DNA]</scope>
</reference>
<dbReference type="AlphaFoldDB" id="A0A0G4EU87"/>
<dbReference type="SUPFAM" id="SSF54373">
    <property type="entry name" value="FAD-linked reductases, C-terminal domain"/>
    <property type="match status" value="1"/>
</dbReference>
<accession>A0A0G4EU87</accession>
<name>A0A0G4EU87_VITBC</name>
<dbReference type="PANTHER" id="PTHR10742:SF410">
    <property type="entry name" value="LYSINE-SPECIFIC HISTONE DEMETHYLASE 2"/>
    <property type="match status" value="1"/>
</dbReference>
<dbReference type="EMBL" id="CDMY01000321">
    <property type="protein sequence ID" value="CEM02213.1"/>
    <property type="molecule type" value="Genomic_DNA"/>
</dbReference>
<evidence type="ECO:0000259" key="1">
    <source>
        <dbReference type="Pfam" id="PF01593"/>
    </source>
</evidence>
<dbReference type="STRING" id="1169540.A0A0G4EU87"/>
<dbReference type="InterPro" id="IPR036188">
    <property type="entry name" value="FAD/NAD-bd_sf"/>
</dbReference>
<dbReference type="InParanoid" id="A0A0G4EU87"/>
<evidence type="ECO:0000313" key="2">
    <source>
        <dbReference type="EMBL" id="CEM02213.1"/>
    </source>
</evidence>
<proteinExistence type="predicted"/>
<gene>
    <name evidence="2" type="ORF">Vbra_13522</name>
</gene>
<dbReference type="SUPFAM" id="SSF51905">
    <property type="entry name" value="FAD/NAD(P)-binding domain"/>
    <property type="match status" value="1"/>
</dbReference>
<feature type="domain" description="Amine oxidase" evidence="1">
    <location>
        <begin position="14"/>
        <end position="514"/>
    </location>
</feature>
<dbReference type="Pfam" id="PF01593">
    <property type="entry name" value="Amino_oxidase"/>
    <property type="match status" value="1"/>
</dbReference>
<dbReference type="VEuPathDB" id="CryptoDB:Vbra_13522"/>
<dbReference type="PANTHER" id="PTHR10742">
    <property type="entry name" value="FLAVIN MONOAMINE OXIDASE"/>
    <property type="match status" value="1"/>
</dbReference>
<dbReference type="Gene3D" id="3.90.660.10">
    <property type="match status" value="2"/>
</dbReference>
<sequence length="526" mass="57223">MDLSCDVCVIGLGFAGIAAVRHLRSEGVNVIAIEAKGRVGGRACTMQLDTGEMLECGAQWLHGTEGNPLYDFAKTYDLLKPPNARNAAAAGPGRFFRAHGKAEFRNEEGEAEPHQRVELVNKVWQRLSDEASDAKRAAALPADLSLEDAAQTYNQEILQKDPASAGVIGWFSRLQEAIEGNPLADISAHHYATFEDLSGPNVRVWGGMQTLAQRIFDDIDIDQSNVLLGTGVTRIRYDADEGGGCVVEALRQCEPSPPYWCVPREGETTEQTDDGRDQDEEAGHRVVIKCRVVIVTVGLGVLKAAHSSLFDPPLPEWKRRAIEAGGIGVVDKLFVRCSPSSVDGHSPSHARRINWTRPLPRADGGSQGDDWTAGIYAFDPILPAVPSTSLLMTSWLVGPCASQLEKRAVRQPTDVMHEYCRAFSKATGDEWTPGDGAKSVSLLCTQWGEDECFRGSYSYLSVRWEGQGGCVCDVLGRAVGERGNKVLFAGEATNRRHYATVHGAYESGVREAAKAMDVLKSIVMRQ</sequence>
<dbReference type="Gene3D" id="3.50.50.60">
    <property type="entry name" value="FAD/NAD(P)-binding domain"/>
    <property type="match status" value="2"/>
</dbReference>
<keyword evidence="3" id="KW-1185">Reference proteome</keyword>